<comment type="catalytic activity">
    <reaction evidence="4">
        <text>uridine(1911/1915/1917) in 23S rRNA = pseudouridine(1911/1915/1917) in 23S rRNA</text>
        <dbReference type="Rhea" id="RHEA:42524"/>
        <dbReference type="Rhea" id="RHEA-COMP:10097"/>
        <dbReference type="Rhea" id="RHEA-COMP:10098"/>
        <dbReference type="ChEBI" id="CHEBI:65314"/>
        <dbReference type="ChEBI" id="CHEBI:65315"/>
        <dbReference type="EC" id="5.4.99.23"/>
    </reaction>
</comment>
<protein>
    <recommendedName>
        <fullName evidence="8">Pseudouridine synthase</fullName>
        <ecNumber evidence="8">5.4.99.-</ecNumber>
    </recommendedName>
</protein>
<dbReference type="Pfam" id="PF00849">
    <property type="entry name" value="PseudoU_synth_2"/>
    <property type="match status" value="1"/>
</dbReference>
<evidence type="ECO:0000256" key="5">
    <source>
        <dbReference type="ARBA" id="ARBA00056072"/>
    </source>
</evidence>
<evidence type="ECO:0000313" key="11">
    <source>
        <dbReference type="Proteomes" id="UP000078543"/>
    </source>
</evidence>
<evidence type="ECO:0000256" key="6">
    <source>
        <dbReference type="PIRSR" id="PIRSR606225-1"/>
    </source>
</evidence>
<sequence>MPIIAQTLCPDPVAPEEAGTRLDKWLAARLPDLSRTRIKALIDEGQVSAAGLTITDGSARVKPGQTFAVAVPPDAPAEPEPQDIALTVVHEDDDLIVIDKPAGLVVHPAPGSPDQTLVNALLAHCGDSLSGIGGVRRPGIVHRLDKDTSGLMVAAKNDRAHHALAAQFEAHTIERAYQALVWGTPVPPAGEIEGNIGRSGADRKKMAVVKSGGKPALTRYKVLQTFLGGAVSLVECRLATGRTHQIRVHMTSIGHPLVGDQTYGRSRAARLKAASPDLRESLSRFPRQALHAYLLGFLHPTSGYMLKFLADFPCDIKELLHLLELE</sequence>
<dbReference type="InterPro" id="IPR020103">
    <property type="entry name" value="PsdUridine_synth_cat_dom_sf"/>
</dbReference>
<dbReference type="PROSITE" id="PS50889">
    <property type="entry name" value="S4"/>
    <property type="match status" value="1"/>
</dbReference>
<reference evidence="10 11" key="1">
    <citation type="submission" date="2016-04" db="EMBL/GenBank/DDBJ databases">
        <title>Draft genome sequence of freshwater magnetotactic bacteria Magnetospirillum marisnigri SP-1 and Magnetospirillum moscoviense BB-1.</title>
        <authorList>
            <person name="Koziaeva V."/>
            <person name="Dziuba M.V."/>
            <person name="Ivanov T.M."/>
            <person name="Kuznetsov B."/>
            <person name="Grouzdev D.S."/>
        </authorList>
    </citation>
    <scope>NUCLEOTIDE SEQUENCE [LARGE SCALE GENOMIC DNA]</scope>
    <source>
        <strain evidence="10 11">BB-1</strain>
    </source>
</reference>
<dbReference type="InterPro" id="IPR036986">
    <property type="entry name" value="S4_RNA-bd_sf"/>
</dbReference>
<comment type="catalytic activity">
    <reaction evidence="8">
        <text>a uridine in RNA = a pseudouridine in RNA</text>
        <dbReference type="Rhea" id="RHEA:48348"/>
        <dbReference type="Rhea" id="RHEA-COMP:12068"/>
        <dbReference type="Rhea" id="RHEA-COMP:12069"/>
        <dbReference type="ChEBI" id="CHEBI:65314"/>
        <dbReference type="ChEBI" id="CHEBI:65315"/>
    </reaction>
</comment>
<dbReference type="InterPro" id="IPR006145">
    <property type="entry name" value="PsdUridine_synth_RsuA/RluA"/>
</dbReference>
<dbReference type="RefSeq" id="WP_068502914.1">
    <property type="nucleotide sequence ID" value="NZ_LWQU01000162.1"/>
</dbReference>
<evidence type="ECO:0000256" key="7">
    <source>
        <dbReference type="PROSITE-ProRule" id="PRU00182"/>
    </source>
</evidence>
<dbReference type="Gene3D" id="3.30.2350.10">
    <property type="entry name" value="Pseudouridine synthase"/>
    <property type="match status" value="1"/>
</dbReference>
<dbReference type="PROSITE" id="PS01129">
    <property type="entry name" value="PSI_RLU"/>
    <property type="match status" value="1"/>
</dbReference>
<name>A0A178MHX9_9PROT</name>
<evidence type="ECO:0000256" key="2">
    <source>
        <dbReference type="ARBA" id="ARBA00022884"/>
    </source>
</evidence>
<dbReference type="EMBL" id="LWQU01000162">
    <property type="protein sequence ID" value="OAN48312.1"/>
    <property type="molecule type" value="Genomic_DNA"/>
</dbReference>
<evidence type="ECO:0000259" key="9">
    <source>
        <dbReference type="SMART" id="SM00363"/>
    </source>
</evidence>
<dbReference type="InterPro" id="IPR006224">
    <property type="entry name" value="PsdUridine_synth_RluA-like_CS"/>
</dbReference>
<feature type="active site" evidence="6">
    <location>
        <position position="145"/>
    </location>
</feature>
<evidence type="ECO:0000256" key="1">
    <source>
        <dbReference type="ARBA" id="ARBA00010876"/>
    </source>
</evidence>
<comment type="caution">
    <text evidence="10">The sequence shown here is derived from an EMBL/GenBank/DDBJ whole genome shotgun (WGS) entry which is preliminary data.</text>
</comment>
<dbReference type="GO" id="GO:0003723">
    <property type="term" value="F:RNA binding"/>
    <property type="evidence" value="ECO:0007669"/>
    <property type="project" value="UniProtKB-KW"/>
</dbReference>
<dbReference type="OrthoDB" id="9807829at2"/>
<dbReference type="GO" id="GO:0160140">
    <property type="term" value="F:23S rRNA pseudouridine(1911/1915/1917) synthase activity"/>
    <property type="evidence" value="ECO:0007669"/>
    <property type="project" value="UniProtKB-EC"/>
</dbReference>
<dbReference type="CDD" id="cd00165">
    <property type="entry name" value="S4"/>
    <property type="match status" value="1"/>
</dbReference>
<dbReference type="NCBIfam" id="TIGR00005">
    <property type="entry name" value="rluA_subfam"/>
    <property type="match status" value="1"/>
</dbReference>
<dbReference type="AlphaFoldDB" id="A0A178MHX9"/>
<keyword evidence="3 8" id="KW-0413">Isomerase</keyword>
<proteinExistence type="inferred from homology"/>
<comment type="similarity">
    <text evidence="1 8">Belongs to the pseudouridine synthase RluA family.</text>
</comment>
<accession>A0A178MHX9</accession>
<dbReference type="PANTHER" id="PTHR21600">
    <property type="entry name" value="MITOCHONDRIAL RNA PSEUDOURIDINE SYNTHASE"/>
    <property type="match status" value="1"/>
</dbReference>
<dbReference type="InterPro" id="IPR002942">
    <property type="entry name" value="S4_RNA-bd"/>
</dbReference>
<gene>
    <name evidence="10" type="ORF">A6A05_15305</name>
</gene>
<dbReference type="SUPFAM" id="SSF55120">
    <property type="entry name" value="Pseudouridine synthase"/>
    <property type="match status" value="1"/>
</dbReference>
<dbReference type="FunFam" id="3.30.2350.10:FF:000006">
    <property type="entry name" value="Pseudouridine synthase"/>
    <property type="match status" value="1"/>
</dbReference>
<evidence type="ECO:0000256" key="8">
    <source>
        <dbReference type="RuleBase" id="RU362028"/>
    </source>
</evidence>
<dbReference type="InterPro" id="IPR006225">
    <property type="entry name" value="PsdUridine_synth_RluC/D"/>
</dbReference>
<dbReference type="SUPFAM" id="SSF55174">
    <property type="entry name" value="Alpha-L RNA-binding motif"/>
    <property type="match status" value="1"/>
</dbReference>
<dbReference type="Proteomes" id="UP000078543">
    <property type="component" value="Unassembled WGS sequence"/>
</dbReference>
<comment type="function">
    <text evidence="5">Responsible for synthesis of pseudouridine from uracil at positions 1911, 1915 and 1917 in 23S ribosomal RNA.</text>
</comment>
<dbReference type="GO" id="GO:0000455">
    <property type="term" value="P:enzyme-directed rRNA pseudouridine synthesis"/>
    <property type="evidence" value="ECO:0007669"/>
    <property type="project" value="TreeGrafter"/>
</dbReference>
<dbReference type="Pfam" id="PF01479">
    <property type="entry name" value="S4"/>
    <property type="match status" value="1"/>
</dbReference>
<evidence type="ECO:0000313" key="10">
    <source>
        <dbReference type="EMBL" id="OAN48312.1"/>
    </source>
</evidence>
<dbReference type="CDD" id="cd02869">
    <property type="entry name" value="PseudoU_synth_RluA_like"/>
    <property type="match status" value="1"/>
</dbReference>
<evidence type="ECO:0000256" key="4">
    <source>
        <dbReference type="ARBA" id="ARBA00036882"/>
    </source>
</evidence>
<dbReference type="Gene3D" id="3.10.290.10">
    <property type="entry name" value="RNA-binding S4 domain"/>
    <property type="match status" value="1"/>
</dbReference>
<keyword evidence="2 7" id="KW-0694">RNA-binding</keyword>
<dbReference type="EC" id="5.4.99.-" evidence="8"/>
<dbReference type="SMART" id="SM00363">
    <property type="entry name" value="S4"/>
    <property type="match status" value="1"/>
</dbReference>
<feature type="domain" description="RNA-binding S4" evidence="9">
    <location>
        <begin position="20"/>
        <end position="81"/>
    </location>
</feature>
<keyword evidence="11" id="KW-1185">Reference proteome</keyword>
<dbReference type="PANTHER" id="PTHR21600:SF44">
    <property type="entry name" value="RIBOSOMAL LARGE SUBUNIT PSEUDOURIDINE SYNTHASE D"/>
    <property type="match status" value="1"/>
</dbReference>
<organism evidence="10 11">
    <name type="scientific">Magnetospirillum moscoviense</name>
    <dbReference type="NCBI Taxonomy" id="1437059"/>
    <lineage>
        <taxon>Bacteria</taxon>
        <taxon>Pseudomonadati</taxon>
        <taxon>Pseudomonadota</taxon>
        <taxon>Alphaproteobacteria</taxon>
        <taxon>Rhodospirillales</taxon>
        <taxon>Rhodospirillaceae</taxon>
        <taxon>Magnetospirillum</taxon>
    </lineage>
</organism>
<evidence type="ECO:0000256" key="3">
    <source>
        <dbReference type="ARBA" id="ARBA00023235"/>
    </source>
</evidence>
<dbReference type="STRING" id="1437059.A6A05_15305"/>
<dbReference type="InterPro" id="IPR050188">
    <property type="entry name" value="RluA_PseudoU_synthase"/>
</dbReference>